<gene>
    <name evidence="1" type="ORF">PZE19_12330</name>
</gene>
<evidence type="ECO:0000313" key="1">
    <source>
        <dbReference type="EMBL" id="MDG3004565.1"/>
    </source>
</evidence>
<dbReference type="RefSeq" id="WP_277860920.1">
    <property type="nucleotide sequence ID" value="NZ_JARRAG010000002.1"/>
</dbReference>
<accession>A0ABT6FAH7</accession>
<sequence>MSATWPARPSPPRTRSTVLIRAFAAPASYVRLSIFHGVAAMRFTLLGGACLGLLALAAVSAAQDGAGSKPEAGNVKVAMEVTKAKDFDLYTTISGPEDIKGPLILKPNDTVVINTKLDVSSVDVVRHPVINPDFVAKPITMDGKLAFLIHALSPTKSQIGLSATTKDGRESESALVDLTIAAPMKEGDHAE</sequence>
<proteinExistence type="predicted"/>
<comment type="caution">
    <text evidence="1">The sequence shown here is derived from an EMBL/GenBank/DDBJ whole genome shotgun (WGS) entry which is preliminary data.</text>
</comment>
<organism evidence="1 2">
    <name type="scientific">Paludisphaera mucosa</name>
    <dbReference type="NCBI Taxonomy" id="3030827"/>
    <lineage>
        <taxon>Bacteria</taxon>
        <taxon>Pseudomonadati</taxon>
        <taxon>Planctomycetota</taxon>
        <taxon>Planctomycetia</taxon>
        <taxon>Isosphaerales</taxon>
        <taxon>Isosphaeraceae</taxon>
        <taxon>Paludisphaera</taxon>
    </lineage>
</organism>
<keyword evidence="2" id="KW-1185">Reference proteome</keyword>
<reference evidence="1 2" key="1">
    <citation type="submission" date="2023-03" db="EMBL/GenBank/DDBJ databases">
        <title>Paludisphaera mucosa sp. nov. a novel planctomycete from northern fen.</title>
        <authorList>
            <person name="Ivanova A."/>
        </authorList>
    </citation>
    <scope>NUCLEOTIDE SEQUENCE [LARGE SCALE GENOMIC DNA]</scope>
    <source>
        <strain evidence="1 2">Pla2</strain>
    </source>
</reference>
<dbReference type="Proteomes" id="UP001216907">
    <property type="component" value="Unassembled WGS sequence"/>
</dbReference>
<protein>
    <submittedName>
        <fullName evidence="1">Uncharacterized protein</fullName>
    </submittedName>
</protein>
<name>A0ABT6FAH7_9BACT</name>
<evidence type="ECO:0000313" key="2">
    <source>
        <dbReference type="Proteomes" id="UP001216907"/>
    </source>
</evidence>
<dbReference type="EMBL" id="JARRAG010000002">
    <property type="protein sequence ID" value="MDG3004565.1"/>
    <property type="molecule type" value="Genomic_DNA"/>
</dbReference>